<keyword evidence="5" id="KW-0472">Membrane</keyword>
<dbReference type="EMBL" id="JBHUFC010000006">
    <property type="protein sequence ID" value="MFD1788667.1"/>
    <property type="molecule type" value="Genomic_DNA"/>
</dbReference>
<dbReference type="RefSeq" id="WP_380941055.1">
    <property type="nucleotide sequence ID" value="NZ_JBHUFC010000006.1"/>
</dbReference>
<dbReference type="InterPro" id="IPR042175">
    <property type="entry name" value="Cell/Rod_MreC_2"/>
</dbReference>
<dbReference type="Pfam" id="PF04085">
    <property type="entry name" value="MreC"/>
    <property type="match status" value="1"/>
</dbReference>
<feature type="transmembrane region" description="Helical" evidence="5">
    <location>
        <begin position="20"/>
        <end position="42"/>
    </location>
</feature>
<evidence type="ECO:0000256" key="4">
    <source>
        <dbReference type="ARBA" id="ARBA00032089"/>
    </source>
</evidence>
<dbReference type="InterPro" id="IPR007221">
    <property type="entry name" value="MreC"/>
</dbReference>
<keyword evidence="5" id="KW-1133">Transmembrane helix</keyword>
<organism evidence="7 8">
    <name type="scientific">Sphingomonas floccifaciens</name>
    <dbReference type="NCBI Taxonomy" id="1844115"/>
    <lineage>
        <taxon>Bacteria</taxon>
        <taxon>Pseudomonadati</taxon>
        <taxon>Pseudomonadota</taxon>
        <taxon>Alphaproteobacteria</taxon>
        <taxon>Sphingomonadales</taxon>
        <taxon>Sphingomonadaceae</taxon>
        <taxon>Sphingomonas</taxon>
    </lineage>
</organism>
<evidence type="ECO:0000259" key="6">
    <source>
        <dbReference type="Pfam" id="PF04085"/>
    </source>
</evidence>
<evidence type="ECO:0000256" key="1">
    <source>
        <dbReference type="ARBA" id="ARBA00009369"/>
    </source>
</evidence>
<keyword evidence="8" id="KW-1185">Reference proteome</keyword>
<evidence type="ECO:0000313" key="8">
    <source>
        <dbReference type="Proteomes" id="UP001597283"/>
    </source>
</evidence>
<dbReference type="PANTHER" id="PTHR34138">
    <property type="entry name" value="CELL SHAPE-DETERMINING PROTEIN MREC"/>
    <property type="match status" value="1"/>
</dbReference>
<dbReference type="Proteomes" id="UP001597283">
    <property type="component" value="Unassembled WGS sequence"/>
</dbReference>
<keyword evidence="5" id="KW-0812">Transmembrane</keyword>
<name>A0ABW4NF04_9SPHN</name>
<dbReference type="InterPro" id="IPR042177">
    <property type="entry name" value="Cell/Rod_1"/>
</dbReference>
<gene>
    <name evidence="7" type="primary">mreC</name>
    <name evidence="7" type="ORF">ACFSC3_13940</name>
</gene>
<reference evidence="8" key="1">
    <citation type="journal article" date="2019" name="Int. J. Syst. Evol. Microbiol.">
        <title>The Global Catalogue of Microorganisms (GCM) 10K type strain sequencing project: providing services to taxonomists for standard genome sequencing and annotation.</title>
        <authorList>
            <consortium name="The Broad Institute Genomics Platform"/>
            <consortium name="The Broad Institute Genome Sequencing Center for Infectious Disease"/>
            <person name="Wu L."/>
            <person name="Ma J."/>
        </authorList>
    </citation>
    <scope>NUCLEOTIDE SEQUENCE [LARGE SCALE GENOMIC DNA]</scope>
    <source>
        <strain evidence="8">Q85</strain>
    </source>
</reference>
<dbReference type="InterPro" id="IPR055342">
    <property type="entry name" value="MreC_beta-barrel_core"/>
</dbReference>
<evidence type="ECO:0000256" key="3">
    <source>
        <dbReference type="ARBA" id="ARBA00022960"/>
    </source>
</evidence>
<sequence>MPPPIARRTGFSRRAQYGVFIGYVAAATGVLVGAVLVLLSFFNPPAFAALRSAVAEVTTPISSGLHGIRRVAAAPGAITDYFGGADKVRELRGQLEAERAIVLRARMINRENARLRALLRVRDVDPSPVVTARLVNSSGSSTRRFATLNAGRFQGVEPGQPVRGPEGLIGRVLETGLNAARVLLVTDPESIVPVRRTRDGLPAIASGRGDGQLDIRSAGSVNAPFRAGDIFVTSGTGGIYPPNIPVARVDAESRDMALARPFADPDALDFAVVQRAFLPPLPPPPPASPGPAK</sequence>
<evidence type="ECO:0000256" key="2">
    <source>
        <dbReference type="ARBA" id="ARBA00013855"/>
    </source>
</evidence>
<evidence type="ECO:0000256" key="5">
    <source>
        <dbReference type="SAM" id="Phobius"/>
    </source>
</evidence>
<comment type="similarity">
    <text evidence="1">Belongs to the MreC family.</text>
</comment>
<comment type="caution">
    <text evidence="7">The sequence shown here is derived from an EMBL/GenBank/DDBJ whole genome shotgun (WGS) entry which is preliminary data.</text>
</comment>
<evidence type="ECO:0000313" key="7">
    <source>
        <dbReference type="EMBL" id="MFD1788667.1"/>
    </source>
</evidence>
<proteinExistence type="inferred from homology"/>
<protein>
    <recommendedName>
        <fullName evidence="2">Cell shape-determining protein MreC</fullName>
    </recommendedName>
    <alternativeName>
        <fullName evidence="4">Cell shape protein MreC</fullName>
    </alternativeName>
</protein>
<dbReference type="Gene3D" id="2.40.10.340">
    <property type="entry name" value="Rod shape-determining protein MreC, domain 1"/>
    <property type="match status" value="1"/>
</dbReference>
<feature type="domain" description="Rod shape-determining protein MreC beta-barrel core" evidence="6">
    <location>
        <begin position="135"/>
        <end position="273"/>
    </location>
</feature>
<accession>A0ABW4NF04</accession>
<keyword evidence="3" id="KW-0133">Cell shape</keyword>
<dbReference type="Gene3D" id="2.40.10.350">
    <property type="entry name" value="Rod shape-determining protein MreC, domain 2"/>
    <property type="match status" value="1"/>
</dbReference>
<dbReference type="PANTHER" id="PTHR34138:SF1">
    <property type="entry name" value="CELL SHAPE-DETERMINING PROTEIN MREC"/>
    <property type="match status" value="1"/>
</dbReference>